<evidence type="ECO:0000256" key="1">
    <source>
        <dbReference type="SAM" id="MobiDB-lite"/>
    </source>
</evidence>
<evidence type="ECO:0000313" key="2">
    <source>
        <dbReference type="EMBL" id="SFB68536.1"/>
    </source>
</evidence>
<organism evidence="2 3">
    <name type="scientific">Brevinema andersonii</name>
    <dbReference type="NCBI Taxonomy" id="34097"/>
    <lineage>
        <taxon>Bacteria</taxon>
        <taxon>Pseudomonadati</taxon>
        <taxon>Spirochaetota</taxon>
        <taxon>Spirochaetia</taxon>
        <taxon>Brevinematales</taxon>
        <taxon>Brevinemataceae</taxon>
        <taxon>Brevinema</taxon>
    </lineage>
</organism>
<name>A0A1I1D2H9_BREAD</name>
<feature type="region of interest" description="Disordered" evidence="1">
    <location>
        <begin position="41"/>
        <end position="83"/>
    </location>
</feature>
<sequence>MTGRSKLESIKQRLDIENLDLETRRKMFEDFKKAGGRVVDLDSEEKTSKSASSTSSKPVISEAPRRAKSSAKKPEHSKKSSAMLQGVKTPLQVAETGQKKPSLFTLWGFKLNCVISWIFNFSATDFRHRFIRLVLIRYRNILLSLKFFLDPVFSTNNLQSLEFREQFYRMNSLQDYEFAYRIFSLYNDQLFESLERTIRKSVFTAKDDLKPLFADLYLLKPHAARIKVACMLVLQRFTRCSPEAAAKNYSQDKIDCFFDFIWDQFYWEMDNLMNYYCADESIARKKVLTLDEFLNIKNTKQIGSYAEEWKQIHMLKDIEDQEKSQMDLSEADSSEDSDLFARVEFPNDTVREGVDFLIKSVDFNSYYKKFKENNDLRSLFEPSDKLLYAYAIIDFFDSEFSFLWNSVLNFYILSDGSIGRYDPKKELANLSNRLNQFYEMVNDYLRLLRDHNELSRSHTAAQRLQSEQKEKELARASYNVRNTLSRLMQEYDIIFSRLIKLQESGETIVGSWDEPIVLKVKNSNKIVNEMLVKDAVALAQVIVHTMSWMLNRSDLSGLGIRLIQPQIIPQYLLTE</sequence>
<dbReference type="AlphaFoldDB" id="A0A1I1D2H9"/>
<evidence type="ECO:0000313" key="3">
    <source>
        <dbReference type="Proteomes" id="UP000240042"/>
    </source>
</evidence>
<reference evidence="3" key="1">
    <citation type="submission" date="2016-10" db="EMBL/GenBank/DDBJ databases">
        <authorList>
            <person name="Varghese N."/>
            <person name="Submissions S."/>
        </authorList>
    </citation>
    <scope>NUCLEOTIDE SEQUENCE [LARGE SCALE GENOMIC DNA]</scope>
    <source>
        <strain evidence="3">ATCC 43811</strain>
    </source>
</reference>
<dbReference type="STRING" id="34097.SAMN02745150_00188"/>
<dbReference type="EMBL" id="FOKY01000001">
    <property type="protein sequence ID" value="SFB68536.1"/>
    <property type="molecule type" value="Genomic_DNA"/>
</dbReference>
<dbReference type="RefSeq" id="WP_092317334.1">
    <property type="nucleotide sequence ID" value="NZ_FOKY01000001.1"/>
</dbReference>
<gene>
    <name evidence="2" type="ORF">SAMN02745150_00188</name>
</gene>
<protein>
    <submittedName>
        <fullName evidence="2">Uncharacterized protein</fullName>
    </submittedName>
</protein>
<proteinExistence type="predicted"/>
<keyword evidence="3" id="KW-1185">Reference proteome</keyword>
<accession>A0A1I1D2H9</accession>
<dbReference type="Proteomes" id="UP000240042">
    <property type="component" value="Unassembled WGS sequence"/>
</dbReference>